<reference evidence="1" key="1">
    <citation type="journal article" date="2014" name="Int. J. Syst. Evol. Microbiol.">
        <title>Complete genome sequence of Corynebacterium casei LMG S-19264T (=DSM 44701T), isolated from a smear-ripened cheese.</title>
        <authorList>
            <consortium name="US DOE Joint Genome Institute (JGI-PGF)"/>
            <person name="Walter F."/>
            <person name="Albersmeier A."/>
            <person name="Kalinowski J."/>
            <person name="Ruckert C."/>
        </authorList>
    </citation>
    <scope>NUCLEOTIDE SEQUENCE</scope>
    <source>
        <strain evidence="1">JCM 3090</strain>
    </source>
</reference>
<sequence>MNPDKMITAKGVPLGYVEARRALARLRWSRQGVRLGSDQQVNAVPSLVPYDELAGEHPATLGGMTRRTSLIALLDALAGTAPVGPETRCCFAFYGSVPAGECDRPTDLHVPLARRSAVRRRVSEN</sequence>
<keyword evidence="2" id="KW-1185">Reference proteome</keyword>
<reference evidence="1" key="2">
    <citation type="submission" date="2020-09" db="EMBL/GenBank/DDBJ databases">
        <authorList>
            <person name="Sun Q."/>
            <person name="Ohkuma M."/>
        </authorList>
    </citation>
    <scope>NUCLEOTIDE SEQUENCE</scope>
    <source>
        <strain evidence="1">JCM 3090</strain>
    </source>
</reference>
<dbReference type="Proteomes" id="UP000649739">
    <property type="component" value="Unassembled WGS sequence"/>
</dbReference>
<comment type="caution">
    <text evidence="1">The sequence shown here is derived from an EMBL/GenBank/DDBJ whole genome shotgun (WGS) entry which is preliminary data.</text>
</comment>
<evidence type="ECO:0000313" key="1">
    <source>
        <dbReference type="EMBL" id="GGJ77758.1"/>
    </source>
</evidence>
<dbReference type="EMBL" id="BMQB01000001">
    <property type="protein sequence ID" value="GGJ77758.1"/>
    <property type="molecule type" value="Genomic_DNA"/>
</dbReference>
<accession>A0A8J3B6W2</accession>
<gene>
    <name evidence="1" type="ORF">GCM10010123_04770</name>
</gene>
<proteinExistence type="predicted"/>
<name>A0A8J3B6W2_9ACTN</name>
<protein>
    <submittedName>
        <fullName evidence="1">Uncharacterized protein</fullName>
    </submittedName>
</protein>
<organism evidence="1 2">
    <name type="scientific">Pilimelia anulata</name>
    <dbReference type="NCBI Taxonomy" id="53371"/>
    <lineage>
        <taxon>Bacteria</taxon>
        <taxon>Bacillati</taxon>
        <taxon>Actinomycetota</taxon>
        <taxon>Actinomycetes</taxon>
        <taxon>Micromonosporales</taxon>
        <taxon>Micromonosporaceae</taxon>
        <taxon>Pilimelia</taxon>
    </lineage>
</organism>
<dbReference type="RefSeq" id="WP_189168319.1">
    <property type="nucleotide sequence ID" value="NZ_BMQB01000001.1"/>
</dbReference>
<evidence type="ECO:0000313" key="2">
    <source>
        <dbReference type="Proteomes" id="UP000649739"/>
    </source>
</evidence>
<dbReference type="AlphaFoldDB" id="A0A8J3B6W2"/>